<feature type="transmembrane region" description="Helical" evidence="8">
    <location>
        <begin position="6"/>
        <end position="25"/>
    </location>
</feature>
<protein>
    <recommendedName>
        <fullName evidence="4">Methylamine utilization protein MauE</fullName>
    </recommendedName>
</protein>
<evidence type="ECO:0000256" key="3">
    <source>
        <dbReference type="ARBA" id="ARBA00004856"/>
    </source>
</evidence>
<dbReference type="Proteomes" id="UP001217500">
    <property type="component" value="Chromosome"/>
</dbReference>
<keyword evidence="5 8" id="KW-0812">Transmembrane</keyword>
<dbReference type="EMBL" id="CP116805">
    <property type="protein sequence ID" value="WCL53401.1"/>
    <property type="molecule type" value="Genomic_DNA"/>
</dbReference>
<keyword evidence="11" id="KW-1185">Reference proteome</keyword>
<evidence type="ECO:0000256" key="1">
    <source>
        <dbReference type="ARBA" id="ARBA00003475"/>
    </source>
</evidence>
<evidence type="ECO:0000256" key="2">
    <source>
        <dbReference type="ARBA" id="ARBA00004141"/>
    </source>
</evidence>
<evidence type="ECO:0000259" key="9">
    <source>
        <dbReference type="Pfam" id="PF07291"/>
    </source>
</evidence>
<gene>
    <name evidence="10" type="ORF">PH603_12715</name>
</gene>
<dbReference type="Pfam" id="PF07291">
    <property type="entry name" value="MauE"/>
    <property type="match status" value="1"/>
</dbReference>
<name>A0AAF0BLQ5_9PROT</name>
<evidence type="ECO:0000256" key="7">
    <source>
        <dbReference type="ARBA" id="ARBA00023136"/>
    </source>
</evidence>
<dbReference type="RefSeq" id="WP_289502913.1">
    <property type="nucleotide sequence ID" value="NZ_CP116805.1"/>
</dbReference>
<keyword evidence="7 8" id="KW-0472">Membrane</keyword>
<dbReference type="InterPro" id="IPR009908">
    <property type="entry name" value="Methylamine_util_MauE"/>
</dbReference>
<dbReference type="GO" id="GO:0030416">
    <property type="term" value="P:methylamine metabolic process"/>
    <property type="evidence" value="ECO:0007669"/>
    <property type="project" value="InterPro"/>
</dbReference>
<proteinExistence type="predicted"/>
<feature type="transmembrane region" description="Helical" evidence="8">
    <location>
        <begin position="150"/>
        <end position="169"/>
    </location>
</feature>
<evidence type="ECO:0000256" key="5">
    <source>
        <dbReference type="ARBA" id="ARBA00022692"/>
    </source>
</evidence>
<feature type="transmembrane region" description="Helical" evidence="8">
    <location>
        <begin position="45"/>
        <end position="66"/>
    </location>
</feature>
<feature type="transmembrane region" description="Helical" evidence="8">
    <location>
        <begin position="72"/>
        <end position="89"/>
    </location>
</feature>
<sequence>MDPLFHLVIAAFILVLCAHAGITKLAHPERLLPAARVLSGLPEKLLVLALPALGILEIVIGVSLFMPVVSPYAAIAAALLFLGYGLLIARQLARGNRHFDCGCSLISSPRKTETASRHVARNLVLVAGAVLLLIPVASRTLVWFDFLNGLFGLAALLCLYMTFDALAALNPAHGRKLS</sequence>
<comment type="subcellular location">
    <subcellularLocation>
        <location evidence="2">Membrane</location>
        <topology evidence="2">Multi-pass membrane protein</topology>
    </subcellularLocation>
</comment>
<evidence type="ECO:0000313" key="11">
    <source>
        <dbReference type="Proteomes" id="UP001217500"/>
    </source>
</evidence>
<evidence type="ECO:0000256" key="6">
    <source>
        <dbReference type="ARBA" id="ARBA00022989"/>
    </source>
</evidence>
<feature type="transmembrane region" description="Helical" evidence="8">
    <location>
        <begin position="119"/>
        <end position="138"/>
    </location>
</feature>
<keyword evidence="6 8" id="KW-1133">Transmembrane helix</keyword>
<organism evidence="10 11">
    <name type="scientific">Gimibacter soli</name>
    <dbReference type="NCBI Taxonomy" id="3024400"/>
    <lineage>
        <taxon>Bacteria</taxon>
        <taxon>Pseudomonadati</taxon>
        <taxon>Pseudomonadota</taxon>
        <taxon>Alphaproteobacteria</taxon>
        <taxon>Kordiimonadales</taxon>
        <taxon>Temperatibacteraceae</taxon>
        <taxon>Gimibacter</taxon>
    </lineage>
</organism>
<comment type="function">
    <text evidence="1">May be specifically involved in the processing, transport, and/or maturation of the MADH beta-subunit.</text>
</comment>
<evidence type="ECO:0000313" key="10">
    <source>
        <dbReference type="EMBL" id="WCL53401.1"/>
    </source>
</evidence>
<comment type="pathway">
    <text evidence="3">One-carbon metabolism; methylamine degradation.</text>
</comment>
<accession>A0AAF0BLQ5</accession>
<evidence type="ECO:0000256" key="4">
    <source>
        <dbReference type="ARBA" id="ARBA00019078"/>
    </source>
</evidence>
<dbReference type="KEGG" id="gso:PH603_12715"/>
<dbReference type="AlphaFoldDB" id="A0AAF0BLQ5"/>
<feature type="domain" description="Methylamine utilisation protein MauE" evidence="9">
    <location>
        <begin position="5"/>
        <end position="134"/>
    </location>
</feature>
<dbReference type="GO" id="GO:0016020">
    <property type="term" value="C:membrane"/>
    <property type="evidence" value="ECO:0007669"/>
    <property type="project" value="UniProtKB-SubCell"/>
</dbReference>
<reference evidence="10" key="1">
    <citation type="submission" date="2023-01" db="EMBL/GenBank/DDBJ databases">
        <title>The genome sequence of Kordiimonadaceae bacterium 6D33.</title>
        <authorList>
            <person name="Liu Y."/>
        </authorList>
    </citation>
    <scope>NUCLEOTIDE SEQUENCE</scope>
    <source>
        <strain evidence="10">6D33</strain>
    </source>
</reference>
<evidence type="ECO:0000256" key="8">
    <source>
        <dbReference type="SAM" id="Phobius"/>
    </source>
</evidence>